<dbReference type="Pfam" id="PF03061">
    <property type="entry name" value="4HBT"/>
    <property type="match status" value="1"/>
</dbReference>
<feature type="domain" description="Thioesterase" evidence="3">
    <location>
        <begin position="18"/>
        <end position="100"/>
    </location>
</feature>
<dbReference type="OrthoDB" id="9808429at2"/>
<dbReference type="InterPro" id="IPR029069">
    <property type="entry name" value="HotDog_dom_sf"/>
</dbReference>
<keyword evidence="2" id="KW-0378">Hydrolase</keyword>
<keyword evidence="5" id="KW-1185">Reference proteome</keyword>
<protein>
    <submittedName>
        <fullName evidence="4">4-hydroxybenzoyl-CoA thioesterase</fullName>
    </submittedName>
</protein>
<dbReference type="NCBIfam" id="TIGR00051">
    <property type="entry name" value="YbgC/FadM family acyl-CoA thioesterase"/>
    <property type="match status" value="1"/>
</dbReference>
<reference evidence="4" key="1">
    <citation type="submission" date="2006-05" db="EMBL/GenBank/DDBJ databases">
        <title>Annotation of the draft genome assembly of Desulfuromonas acetoxidans DSM 684.</title>
        <authorList>
            <consortium name="US DOE Joint Genome Institute (JGI-ORNL)"/>
            <person name="Larimer F."/>
            <person name="Land M."/>
            <person name="Hauser L."/>
        </authorList>
    </citation>
    <scope>NUCLEOTIDE SEQUENCE [LARGE SCALE GENOMIC DNA]</scope>
    <source>
        <strain evidence="4">DSM 684</strain>
    </source>
</reference>
<dbReference type="SUPFAM" id="SSF54637">
    <property type="entry name" value="Thioesterase/thiol ester dehydrase-isomerase"/>
    <property type="match status" value="1"/>
</dbReference>
<dbReference type="Proteomes" id="UP000005695">
    <property type="component" value="Unassembled WGS sequence"/>
</dbReference>
<dbReference type="PIRSF" id="PIRSF003230">
    <property type="entry name" value="YbgC"/>
    <property type="match status" value="1"/>
</dbReference>
<sequence length="137" mass="16029">MVAKSSQVIVRYAETDAQGVVHHATYPIWFEEGRSDFLRQIGTPYSTWEKMGYFVVVADLSLRYLAPAFYEDRLIVETSLQRLKKRLIEFSYRILRDEEVIVQGSSRHLIVGPDKQPRALDETFFERVTQLLQEQES</sequence>
<comment type="similarity">
    <text evidence="1">Belongs to the 4-hydroxybenzoyl-CoA thioesterase family.</text>
</comment>
<gene>
    <name evidence="4" type="ORF">Dace_1020</name>
</gene>
<evidence type="ECO:0000256" key="1">
    <source>
        <dbReference type="ARBA" id="ARBA00005953"/>
    </source>
</evidence>
<evidence type="ECO:0000259" key="3">
    <source>
        <dbReference type="Pfam" id="PF03061"/>
    </source>
</evidence>
<organism evidence="4 5">
    <name type="scientific">Desulfuromonas acetoxidans (strain DSM 684 / 11070)</name>
    <dbReference type="NCBI Taxonomy" id="281689"/>
    <lineage>
        <taxon>Bacteria</taxon>
        <taxon>Pseudomonadati</taxon>
        <taxon>Thermodesulfobacteriota</taxon>
        <taxon>Desulfuromonadia</taxon>
        <taxon>Desulfuromonadales</taxon>
        <taxon>Desulfuromonadaceae</taxon>
        <taxon>Desulfuromonas</taxon>
    </lineage>
</organism>
<dbReference type="AlphaFoldDB" id="Q1JYQ9"/>
<comment type="caution">
    <text evidence="4">The sequence shown here is derived from an EMBL/GenBank/DDBJ whole genome shotgun (WGS) entry which is preliminary data.</text>
</comment>
<dbReference type="EMBL" id="AAEW02000011">
    <property type="protein sequence ID" value="EAT15356.1"/>
    <property type="molecule type" value="Genomic_DNA"/>
</dbReference>
<proteinExistence type="inferred from homology"/>
<dbReference type="CDD" id="cd00586">
    <property type="entry name" value="4HBT"/>
    <property type="match status" value="1"/>
</dbReference>
<dbReference type="Gene3D" id="3.10.129.10">
    <property type="entry name" value="Hotdog Thioesterase"/>
    <property type="match status" value="1"/>
</dbReference>
<accession>Q1JYQ9</accession>
<evidence type="ECO:0000313" key="5">
    <source>
        <dbReference type="Proteomes" id="UP000005695"/>
    </source>
</evidence>
<evidence type="ECO:0000313" key="4">
    <source>
        <dbReference type="EMBL" id="EAT15356.1"/>
    </source>
</evidence>
<dbReference type="GO" id="GO:0047617">
    <property type="term" value="F:fatty acyl-CoA hydrolase activity"/>
    <property type="evidence" value="ECO:0007669"/>
    <property type="project" value="TreeGrafter"/>
</dbReference>
<dbReference type="PANTHER" id="PTHR31793">
    <property type="entry name" value="4-HYDROXYBENZOYL-COA THIOESTERASE FAMILY MEMBER"/>
    <property type="match status" value="1"/>
</dbReference>
<dbReference type="InterPro" id="IPR050563">
    <property type="entry name" value="4-hydroxybenzoyl-CoA_TE"/>
</dbReference>
<evidence type="ECO:0000256" key="2">
    <source>
        <dbReference type="ARBA" id="ARBA00022801"/>
    </source>
</evidence>
<dbReference type="InterPro" id="IPR006684">
    <property type="entry name" value="YbgC/YbaW"/>
</dbReference>
<dbReference type="PANTHER" id="PTHR31793:SF27">
    <property type="entry name" value="NOVEL THIOESTERASE SUPERFAMILY DOMAIN AND SAPOSIN A-TYPE DOMAIN CONTAINING PROTEIN (0610012H03RIK)"/>
    <property type="match status" value="1"/>
</dbReference>
<dbReference type="InterPro" id="IPR006683">
    <property type="entry name" value="Thioestr_dom"/>
</dbReference>
<reference evidence="4" key="2">
    <citation type="submission" date="2006-05" db="EMBL/GenBank/DDBJ databases">
        <title>Sequencing of the draft genome and assembly of Desulfuromonas acetoxidans DSM 684.</title>
        <authorList>
            <consortium name="US DOE Joint Genome Institute (JGI-PGF)"/>
            <person name="Copeland A."/>
            <person name="Lucas S."/>
            <person name="Lapidus A."/>
            <person name="Barry K."/>
            <person name="Detter J.C."/>
            <person name="Glavina del Rio T."/>
            <person name="Hammon N."/>
            <person name="Israni S."/>
            <person name="Dalin E."/>
            <person name="Tice H."/>
            <person name="Bruce D."/>
            <person name="Pitluck S."/>
            <person name="Richardson P."/>
        </authorList>
    </citation>
    <scope>NUCLEOTIDE SEQUENCE [LARGE SCALE GENOMIC DNA]</scope>
    <source>
        <strain evidence="4">DSM 684</strain>
    </source>
</reference>
<name>Q1JYQ9_DESA6</name>